<dbReference type="STRING" id="311333.SAMN05421664_2743"/>
<dbReference type="Pfam" id="PF03235">
    <property type="entry name" value="GmrSD_N"/>
    <property type="match status" value="1"/>
</dbReference>
<dbReference type="EMBL" id="FNKL01000003">
    <property type="protein sequence ID" value="SDQ82510.1"/>
    <property type="molecule type" value="Genomic_DNA"/>
</dbReference>
<proteinExistence type="predicted"/>
<feature type="domain" description="GmrSD restriction endonucleases N-terminal" evidence="1">
    <location>
        <begin position="14"/>
        <end position="156"/>
    </location>
</feature>
<name>A0A1H1E1P0_9FLAO</name>
<accession>A0A1H1E1P0</accession>
<dbReference type="Proteomes" id="UP000199627">
    <property type="component" value="Unassembled WGS sequence"/>
</dbReference>
<evidence type="ECO:0000313" key="3">
    <source>
        <dbReference type="Proteomes" id="UP000199627"/>
    </source>
</evidence>
<evidence type="ECO:0000259" key="1">
    <source>
        <dbReference type="Pfam" id="PF03235"/>
    </source>
</evidence>
<dbReference type="PANTHER" id="PTHR39639">
    <property type="entry name" value="CHROMOSOME 16, WHOLE GENOME SHOTGUN SEQUENCE"/>
    <property type="match status" value="1"/>
</dbReference>
<dbReference type="PANTHER" id="PTHR39639:SF1">
    <property type="entry name" value="DUF262 DOMAIN-CONTAINING PROTEIN"/>
    <property type="match status" value="1"/>
</dbReference>
<protein>
    <recommendedName>
        <fullName evidence="1">GmrSD restriction endonucleases N-terminal domain-containing protein</fullName>
    </recommendedName>
</protein>
<gene>
    <name evidence="2" type="ORF">SAMN05421664_2743</name>
</gene>
<keyword evidence="3" id="KW-1185">Reference proteome</keyword>
<sequence>MARQIQAQPDKKTISDLIGKIQRNELILQPEFQRGFVWTPEHMENFIKTILEGYPFPEIYISQKGIDLETLSTQNVVVDGQQRLTTIKRYIEGTHNFERRIPKFADLSGQDKTDFLNYDVTVRDLKDVNPEIMIEIFQRINSTKFTLNAIEINNAIYDGQFIKCAKDVLEHFKNVEFKVPIFSESELTRMADLHFLLLIMATIEEGGYFPADNEVEKYIAQFNDEYPRFIEMRDNLIRTILSINQSDLAPDSIWYRKSNYFTLVCELLWSGKQIEDLIEDLNEFEVNVLENKSSDRSTNEFAIYYANMYAGTNSRNARVTRSEILKANTNIASS</sequence>
<dbReference type="InterPro" id="IPR004919">
    <property type="entry name" value="GmrSD_N"/>
</dbReference>
<organism evidence="2 3">
    <name type="scientific">Chryseobacterium soldanellicola</name>
    <dbReference type="NCBI Taxonomy" id="311333"/>
    <lineage>
        <taxon>Bacteria</taxon>
        <taxon>Pseudomonadati</taxon>
        <taxon>Bacteroidota</taxon>
        <taxon>Flavobacteriia</taxon>
        <taxon>Flavobacteriales</taxon>
        <taxon>Weeksellaceae</taxon>
        <taxon>Chryseobacterium group</taxon>
        <taxon>Chryseobacterium</taxon>
    </lineage>
</organism>
<evidence type="ECO:0000313" key="2">
    <source>
        <dbReference type="EMBL" id="SDQ82510.1"/>
    </source>
</evidence>
<reference evidence="3" key="1">
    <citation type="submission" date="2016-10" db="EMBL/GenBank/DDBJ databases">
        <authorList>
            <person name="Varghese N."/>
            <person name="Submissions S."/>
        </authorList>
    </citation>
    <scope>NUCLEOTIDE SEQUENCE [LARGE SCALE GENOMIC DNA]</scope>
    <source>
        <strain evidence="3">DSM 17072</strain>
    </source>
</reference>
<dbReference type="AlphaFoldDB" id="A0A1H1E1P0"/>
<dbReference type="OrthoDB" id="9798761at2"/>
<dbReference type="RefSeq" id="WP_089756267.1">
    <property type="nucleotide sequence ID" value="NZ_FNKL01000003.1"/>
</dbReference>